<dbReference type="KEGG" id="mpro:BJP34_01995"/>
<dbReference type="STRING" id="1458985.BJP34_01995"/>
<accession>A0A1D8TL47</accession>
<reference evidence="2" key="1">
    <citation type="submission" date="2016-10" db="EMBL/GenBank/DDBJ databases">
        <title>Comparative genomics uncovers the prolific and rare metabolic potential of the cyanobacterial genus Moorea.</title>
        <authorList>
            <person name="Leao T."/>
            <person name="Castelao G."/>
            <person name="Korobeynikov A."/>
            <person name="Monroe E.A."/>
            <person name="Podell S."/>
            <person name="Glukhov E."/>
            <person name="Allen E."/>
            <person name="Gerwick W.H."/>
            <person name="Gerwick L."/>
        </authorList>
    </citation>
    <scope>NUCLEOTIDE SEQUENCE [LARGE SCALE GENOMIC DNA]</scope>
    <source>
        <strain evidence="2">PAL-8-15-08-1</strain>
    </source>
</reference>
<protein>
    <recommendedName>
        <fullName evidence="3">PatU</fullName>
    </recommendedName>
</protein>
<evidence type="ECO:0000313" key="1">
    <source>
        <dbReference type="EMBL" id="AOW98378.1"/>
    </source>
</evidence>
<name>A0A1D8TL47_9CYAN</name>
<dbReference type="EMBL" id="CP017599">
    <property type="protein sequence ID" value="AOW98378.1"/>
    <property type="molecule type" value="Genomic_DNA"/>
</dbReference>
<dbReference type="RefSeq" id="WP_070390887.1">
    <property type="nucleotide sequence ID" value="NZ_CP017599.1"/>
</dbReference>
<evidence type="ECO:0008006" key="3">
    <source>
        <dbReference type="Google" id="ProtNLM"/>
    </source>
</evidence>
<evidence type="ECO:0000313" key="2">
    <source>
        <dbReference type="Proteomes" id="UP000177870"/>
    </source>
</evidence>
<gene>
    <name evidence="1" type="ORF">BJP34_01995</name>
</gene>
<dbReference type="Proteomes" id="UP000177870">
    <property type="component" value="Chromosome"/>
</dbReference>
<organism evidence="1 2">
    <name type="scientific">Moorena producens PAL-8-15-08-1</name>
    <dbReference type="NCBI Taxonomy" id="1458985"/>
    <lineage>
        <taxon>Bacteria</taxon>
        <taxon>Bacillati</taxon>
        <taxon>Cyanobacteriota</taxon>
        <taxon>Cyanophyceae</taxon>
        <taxon>Coleofasciculales</taxon>
        <taxon>Coleofasciculaceae</taxon>
        <taxon>Moorena</taxon>
    </lineage>
</organism>
<dbReference type="AlphaFoldDB" id="A0A1D8TL47"/>
<proteinExistence type="predicted"/>
<sequence length="367" mass="40952">MNSDIDNNMDAFYSRLMTWLKESRPAASIPSSGQVNDTVPLGETTAADFDFDVYPLDLSESLDLENLNIVPNHNGEAALDRMWVNPPESITHDDLTLGGEIRPYNLGEMSTVQTRFQTLLKRKLQAQIELNPPLFPWETELSDYETDIVDAIAESWVSGVRFWMPQLSNLAIPTAIPENVLSQLLEACSEAVSSQYQLGAKLVTAVQKLFPEEFYALNSWSGRILMTPTRSPEEQLQSLPYEEANNEQKMVLALLAAKEILTTLTIPVSPNQTPVERQWETSAGLVTLRAEYHTEDGVSQLRVSTRLPRGGSLTLGTPQASAKAERTYPGYLSVESYDLQPNQICSIEIRFDHGEQKPLTFAICPTN</sequence>
<dbReference type="OrthoDB" id="461760at2"/>